<dbReference type="AlphaFoldDB" id="A0AAD7Z5S4"/>
<reference evidence="2" key="2">
    <citation type="submission" date="2023-05" db="EMBL/GenBank/DDBJ databases">
        <authorList>
            <person name="Fouks B."/>
        </authorList>
    </citation>
    <scope>NUCLEOTIDE SEQUENCE</scope>
    <source>
        <strain evidence="2">Stay&amp;Tobe</strain>
        <tissue evidence="2">Testes</tissue>
    </source>
</reference>
<organism evidence="2 3">
    <name type="scientific">Diploptera punctata</name>
    <name type="common">Pacific beetle cockroach</name>
    <dbReference type="NCBI Taxonomy" id="6984"/>
    <lineage>
        <taxon>Eukaryota</taxon>
        <taxon>Metazoa</taxon>
        <taxon>Ecdysozoa</taxon>
        <taxon>Arthropoda</taxon>
        <taxon>Hexapoda</taxon>
        <taxon>Insecta</taxon>
        <taxon>Pterygota</taxon>
        <taxon>Neoptera</taxon>
        <taxon>Polyneoptera</taxon>
        <taxon>Dictyoptera</taxon>
        <taxon>Blattodea</taxon>
        <taxon>Blaberoidea</taxon>
        <taxon>Blaberidae</taxon>
        <taxon>Diplopterinae</taxon>
        <taxon>Diploptera</taxon>
    </lineage>
</organism>
<reference evidence="2" key="1">
    <citation type="journal article" date="2023" name="IScience">
        <title>Live-bearing cockroach genome reveals convergent evolutionary mechanisms linked to viviparity in insects and beyond.</title>
        <authorList>
            <person name="Fouks B."/>
            <person name="Harrison M.C."/>
            <person name="Mikhailova A.A."/>
            <person name="Marchal E."/>
            <person name="English S."/>
            <person name="Carruthers M."/>
            <person name="Jennings E.C."/>
            <person name="Chiamaka E.L."/>
            <person name="Frigard R.A."/>
            <person name="Pippel M."/>
            <person name="Attardo G.M."/>
            <person name="Benoit J.B."/>
            <person name="Bornberg-Bauer E."/>
            <person name="Tobe S.S."/>
        </authorList>
    </citation>
    <scope>NUCLEOTIDE SEQUENCE</scope>
    <source>
        <strain evidence="2">Stay&amp;Tobe</strain>
    </source>
</reference>
<proteinExistence type="predicted"/>
<protein>
    <submittedName>
        <fullName evidence="2">Uncharacterized protein</fullName>
    </submittedName>
</protein>
<dbReference type="Proteomes" id="UP001233999">
    <property type="component" value="Unassembled WGS sequence"/>
</dbReference>
<gene>
    <name evidence="2" type="ORF">L9F63_026061</name>
</gene>
<feature type="non-terminal residue" evidence="2">
    <location>
        <position position="68"/>
    </location>
</feature>
<dbReference type="EMBL" id="JASPKZ010010521">
    <property type="protein sequence ID" value="KAJ9574291.1"/>
    <property type="molecule type" value="Genomic_DNA"/>
</dbReference>
<comment type="caution">
    <text evidence="2">The sequence shown here is derived from an EMBL/GenBank/DDBJ whole genome shotgun (WGS) entry which is preliminary data.</text>
</comment>
<evidence type="ECO:0000313" key="3">
    <source>
        <dbReference type="Proteomes" id="UP001233999"/>
    </source>
</evidence>
<feature type="region of interest" description="Disordered" evidence="1">
    <location>
        <begin position="1"/>
        <end position="30"/>
    </location>
</feature>
<evidence type="ECO:0000313" key="2">
    <source>
        <dbReference type="EMBL" id="KAJ9574291.1"/>
    </source>
</evidence>
<accession>A0AAD7Z5S4</accession>
<feature type="compositionally biased region" description="Low complexity" evidence="1">
    <location>
        <begin position="20"/>
        <end position="29"/>
    </location>
</feature>
<name>A0AAD7Z5S4_DIPPU</name>
<evidence type="ECO:0000256" key="1">
    <source>
        <dbReference type="SAM" id="MobiDB-lite"/>
    </source>
</evidence>
<keyword evidence="3" id="KW-1185">Reference proteome</keyword>
<sequence length="68" mass="7542">MYSELSDEVAGIAPKRDKSTLSSKASTTSVVQNEVKKTMLSSKEVLKRQGLLNIHMQIAMSTRGKWSE</sequence>